<dbReference type="EMBL" id="CP101988">
    <property type="protein sequence ID" value="UUI74499.1"/>
    <property type="molecule type" value="Genomic_DNA"/>
</dbReference>
<dbReference type="GO" id="GO:0032259">
    <property type="term" value="P:methylation"/>
    <property type="evidence" value="ECO:0007669"/>
    <property type="project" value="UniProtKB-KW"/>
</dbReference>
<gene>
    <name evidence="2" type="ORF">NP064_11925</name>
</gene>
<evidence type="ECO:0000313" key="3">
    <source>
        <dbReference type="Proteomes" id="UP001316189"/>
    </source>
</evidence>
<dbReference type="Pfam" id="PF13489">
    <property type="entry name" value="Methyltransf_23"/>
    <property type="match status" value="1"/>
</dbReference>
<protein>
    <submittedName>
        <fullName evidence="2">Class I SAM-dependent methyltransferase</fullName>
    </submittedName>
</protein>
<keyword evidence="3" id="KW-1185">Reference proteome</keyword>
<accession>A0ABY5KXU5</accession>
<dbReference type="CDD" id="cd02440">
    <property type="entry name" value="AdoMet_MTases"/>
    <property type="match status" value="1"/>
</dbReference>
<dbReference type="InterPro" id="IPR029063">
    <property type="entry name" value="SAM-dependent_MTases_sf"/>
</dbReference>
<reference evidence="2 3" key="1">
    <citation type="submission" date="2022-07" db="EMBL/GenBank/DDBJ databases">
        <title>Novel species in genus cellulomonas.</title>
        <authorList>
            <person name="Ye L."/>
        </authorList>
    </citation>
    <scope>NUCLEOTIDE SEQUENCE [LARGE SCALE GENOMIC DNA]</scope>
    <source>
        <strain evidence="3">zg-Y338</strain>
    </source>
</reference>
<keyword evidence="2" id="KW-0489">Methyltransferase</keyword>
<dbReference type="GO" id="GO:0008168">
    <property type="term" value="F:methyltransferase activity"/>
    <property type="evidence" value="ECO:0007669"/>
    <property type="project" value="UniProtKB-KW"/>
</dbReference>
<dbReference type="PANTHER" id="PTHR43861:SF3">
    <property type="entry name" value="PUTATIVE (AFU_ORTHOLOGUE AFUA_2G14390)-RELATED"/>
    <property type="match status" value="1"/>
</dbReference>
<name>A0ABY5KXU5_9CELL</name>
<dbReference type="SUPFAM" id="SSF53335">
    <property type="entry name" value="S-adenosyl-L-methionine-dependent methyltransferases"/>
    <property type="match status" value="1"/>
</dbReference>
<dbReference type="RefSeq" id="WP_227569441.1">
    <property type="nucleotide sequence ID" value="NZ_CP101988.1"/>
</dbReference>
<sequence>MTLLTRRPDDAGRAALALYRSSPAAVRAHVTIRWWSAPFASIAAALPRTGRILEIGCGHGLFSAYAALDAPGREVVGVDIDTAKIAQGHAAARDVDHLELRVAESGAVPPGPWDAVVFVDVLYLLPASEQQRLLTEAVAQLAPEGMVLVKEMGVAPRWKVRWNTWQETISVKVLRITEGSSFDFVAPETMAGWLSELGLKVSQRRLDHGRVHPHHLVVARREARLVPGATPDPPSYPGASGE</sequence>
<evidence type="ECO:0000313" key="2">
    <source>
        <dbReference type="EMBL" id="UUI74499.1"/>
    </source>
</evidence>
<keyword evidence="1" id="KW-0808">Transferase</keyword>
<dbReference type="Proteomes" id="UP001316189">
    <property type="component" value="Chromosome"/>
</dbReference>
<dbReference type="Gene3D" id="3.40.50.150">
    <property type="entry name" value="Vaccinia Virus protein VP39"/>
    <property type="match status" value="1"/>
</dbReference>
<organism evidence="2 3">
    <name type="scientific">Cellulomonas chengniuliangii</name>
    <dbReference type="NCBI Taxonomy" id="2968084"/>
    <lineage>
        <taxon>Bacteria</taxon>
        <taxon>Bacillati</taxon>
        <taxon>Actinomycetota</taxon>
        <taxon>Actinomycetes</taxon>
        <taxon>Micrococcales</taxon>
        <taxon>Cellulomonadaceae</taxon>
        <taxon>Cellulomonas</taxon>
    </lineage>
</organism>
<proteinExistence type="predicted"/>
<dbReference type="PANTHER" id="PTHR43861">
    <property type="entry name" value="TRANS-ACONITATE 2-METHYLTRANSFERASE-RELATED"/>
    <property type="match status" value="1"/>
</dbReference>
<evidence type="ECO:0000256" key="1">
    <source>
        <dbReference type="ARBA" id="ARBA00022679"/>
    </source>
</evidence>